<accession>A0A540VER7</accession>
<dbReference type="OrthoDB" id="9781413at2"/>
<dbReference type="GO" id="GO:0005829">
    <property type="term" value="C:cytosol"/>
    <property type="evidence" value="ECO:0007669"/>
    <property type="project" value="TreeGrafter"/>
</dbReference>
<evidence type="ECO:0000313" key="2">
    <source>
        <dbReference type="Proteomes" id="UP000317371"/>
    </source>
</evidence>
<organism evidence="1 2">
    <name type="scientific">Litorilinea aerophila</name>
    <dbReference type="NCBI Taxonomy" id="1204385"/>
    <lineage>
        <taxon>Bacteria</taxon>
        <taxon>Bacillati</taxon>
        <taxon>Chloroflexota</taxon>
        <taxon>Caldilineae</taxon>
        <taxon>Caldilineales</taxon>
        <taxon>Caldilineaceae</taxon>
        <taxon>Litorilinea</taxon>
    </lineage>
</organism>
<dbReference type="InParanoid" id="A0A540VER7"/>
<keyword evidence="2" id="KW-1185">Reference proteome</keyword>
<dbReference type="Proteomes" id="UP000317371">
    <property type="component" value="Unassembled WGS sequence"/>
</dbReference>
<dbReference type="InterPro" id="IPR023214">
    <property type="entry name" value="HAD_sf"/>
</dbReference>
<dbReference type="SFLD" id="SFLDG01140">
    <property type="entry name" value="C2.B:_Phosphomannomutase_and_P"/>
    <property type="match status" value="1"/>
</dbReference>
<gene>
    <name evidence="1" type="ORF">FKZ61_13630</name>
</gene>
<dbReference type="FunCoup" id="A0A540VER7">
    <property type="interactions" value="95"/>
</dbReference>
<dbReference type="Gene3D" id="3.30.1240.10">
    <property type="match status" value="1"/>
</dbReference>
<dbReference type="InterPro" id="IPR000150">
    <property type="entry name" value="Cof"/>
</dbReference>
<sequence>MATTGCSPCASDDGVIMAHSPHRPFDLVILDLDGTILDLYQPAPIAPAVQKAIAAVQAAGIPVTIGTGRTFEYVRQYVAPLRITTPVVTTQGAVIGDPRTGRVLDRVAMPLPLARRAAAWIDEHDYVTAFYFSDEEGRTHIVQNRNGPEEAFYDHVFGTPRTYQERLTALLADETVTRRWMPLKFLIVCDAVADDGQGGYGDTEEEDKIVAELEAALSPGLYITRTHPRLVEGTPQAADKGEGLRRLCRLLGIDPARVLAIGDSDNDIPMLEAAGYAVAMGNASPGVRAVADWVAPSLSEDGVARALERLILAPLSAGSDPA</sequence>
<name>A0A540VER7_9CHLR</name>
<dbReference type="GO" id="GO:0000287">
    <property type="term" value="F:magnesium ion binding"/>
    <property type="evidence" value="ECO:0007669"/>
    <property type="project" value="TreeGrafter"/>
</dbReference>
<dbReference type="SUPFAM" id="SSF56784">
    <property type="entry name" value="HAD-like"/>
    <property type="match status" value="1"/>
</dbReference>
<dbReference type="PANTHER" id="PTHR10000">
    <property type="entry name" value="PHOSPHOSERINE PHOSPHATASE"/>
    <property type="match status" value="1"/>
</dbReference>
<dbReference type="NCBIfam" id="TIGR00099">
    <property type="entry name" value="Cof-subfamily"/>
    <property type="match status" value="1"/>
</dbReference>
<reference evidence="1 2" key="1">
    <citation type="submission" date="2019-06" db="EMBL/GenBank/DDBJ databases">
        <title>Genome sequence of Litorilinea aerophila BAA-2444.</title>
        <authorList>
            <person name="Maclea K.S."/>
            <person name="Maurais E.G."/>
            <person name="Iannazzi L.C."/>
        </authorList>
    </citation>
    <scope>NUCLEOTIDE SEQUENCE [LARGE SCALE GENOMIC DNA]</scope>
    <source>
        <strain evidence="1 2">ATCC BAA-2444</strain>
    </source>
</reference>
<proteinExistence type="predicted"/>
<dbReference type="NCBIfam" id="TIGR01484">
    <property type="entry name" value="HAD-SF-IIB"/>
    <property type="match status" value="1"/>
</dbReference>
<dbReference type="CDD" id="cd07516">
    <property type="entry name" value="HAD_Pase"/>
    <property type="match status" value="1"/>
</dbReference>
<dbReference type="AlphaFoldDB" id="A0A540VER7"/>
<dbReference type="EMBL" id="VIGC01000016">
    <property type="protein sequence ID" value="TQE95202.1"/>
    <property type="molecule type" value="Genomic_DNA"/>
</dbReference>
<dbReference type="SFLD" id="SFLDS00003">
    <property type="entry name" value="Haloacid_Dehalogenase"/>
    <property type="match status" value="1"/>
</dbReference>
<dbReference type="Gene3D" id="3.40.50.1000">
    <property type="entry name" value="HAD superfamily/HAD-like"/>
    <property type="match status" value="1"/>
</dbReference>
<dbReference type="GO" id="GO:0016791">
    <property type="term" value="F:phosphatase activity"/>
    <property type="evidence" value="ECO:0007669"/>
    <property type="project" value="TreeGrafter"/>
</dbReference>
<dbReference type="InterPro" id="IPR006379">
    <property type="entry name" value="HAD-SF_hydro_IIB"/>
</dbReference>
<dbReference type="Pfam" id="PF08282">
    <property type="entry name" value="Hydrolase_3"/>
    <property type="match status" value="1"/>
</dbReference>
<comment type="caution">
    <text evidence="1">The sequence shown here is derived from an EMBL/GenBank/DDBJ whole genome shotgun (WGS) entry which is preliminary data.</text>
</comment>
<dbReference type="InterPro" id="IPR036412">
    <property type="entry name" value="HAD-like_sf"/>
</dbReference>
<dbReference type="PANTHER" id="PTHR10000:SF8">
    <property type="entry name" value="HAD SUPERFAMILY HYDROLASE-LIKE, TYPE 3"/>
    <property type="match status" value="1"/>
</dbReference>
<protein>
    <submittedName>
        <fullName evidence="1">HAD family phosphatase</fullName>
    </submittedName>
</protein>
<evidence type="ECO:0000313" key="1">
    <source>
        <dbReference type="EMBL" id="TQE95202.1"/>
    </source>
</evidence>